<dbReference type="PANTHER" id="PTHR47307">
    <property type="entry name" value="GLUTATHIONE-REGULATED POTASSIUM-EFFLUX SYSTEM ANCILLARY PROTEIN KEFG"/>
    <property type="match status" value="1"/>
</dbReference>
<dbReference type="OrthoDB" id="652200at2"/>
<dbReference type="GO" id="GO:0010181">
    <property type="term" value="F:FMN binding"/>
    <property type="evidence" value="ECO:0007669"/>
    <property type="project" value="TreeGrafter"/>
</dbReference>
<evidence type="ECO:0000259" key="2">
    <source>
        <dbReference type="Pfam" id="PF02525"/>
    </source>
</evidence>
<dbReference type="Proteomes" id="UP000464318">
    <property type="component" value="Chromosome"/>
</dbReference>
<protein>
    <submittedName>
        <fullName evidence="3">Flavodoxin family protein</fullName>
    </submittedName>
</protein>
<dbReference type="RefSeq" id="WP_160224338.1">
    <property type="nucleotide sequence ID" value="NZ_CP029149.1"/>
</dbReference>
<dbReference type="EMBL" id="CP029149">
    <property type="protein sequence ID" value="QHN65537.1"/>
    <property type="molecule type" value="Genomic_DNA"/>
</dbReference>
<dbReference type="AlphaFoldDB" id="A0A6P1QWM4"/>
<dbReference type="InterPro" id="IPR029039">
    <property type="entry name" value="Flavoprotein-like_sf"/>
</dbReference>
<dbReference type="PANTHER" id="PTHR47307:SF1">
    <property type="entry name" value="GLUTATHIONE-REGULATED POTASSIUM-EFFLUX SYSTEM ANCILLARY PROTEIN KEFG"/>
    <property type="match status" value="1"/>
</dbReference>
<dbReference type="Gene3D" id="3.40.50.360">
    <property type="match status" value="1"/>
</dbReference>
<dbReference type="InterPro" id="IPR003680">
    <property type="entry name" value="Flavodoxin_fold"/>
</dbReference>
<dbReference type="GO" id="GO:0003955">
    <property type="term" value="F:NAD(P)H dehydrogenase (quinone) activity"/>
    <property type="evidence" value="ECO:0007669"/>
    <property type="project" value="TreeGrafter"/>
</dbReference>
<name>A0A6P1QWM4_9FLAO</name>
<dbReference type="SUPFAM" id="SSF52218">
    <property type="entry name" value="Flavoproteins"/>
    <property type="match status" value="1"/>
</dbReference>
<proteinExistence type="predicted"/>
<feature type="domain" description="Flavodoxin-like fold" evidence="2">
    <location>
        <begin position="3"/>
        <end position="169"/>
    </location>
</feature>
<keyword evidence="4" id="KW-1185">Reference proteome</keyword>
<sequence>MKSVLIVSGHPNLAQSNANKAIIDELKHLLPNAEVSDLGALYPDFKIAVEAEQKKLLNADVIVWQAPVYWYSVPAILKKWIDDVFTYGFAYGGTGDKLKGKKLILSFTAGAGVEDYTPENEGEKPFENLLPPHKETAALCQLSLLDPVISFGMMYLPGLSPESALTALQSKAKDHTRQVFDQIYNL</sequence>
<accession>A0A6P1QWM4</accession>
<gene>
    <name evidence="3" type="ORF">DBX24_06375</name>
</gene>
<reference evidence="3 4" key="1">
    <citation type="submission" date="2018-04" db="EMBL/GenBank/DDBJ databases">
        <title>Characteristic and Complete Genome Sequencing of A Novel Member of Infective Endocarditis Causative Bacteria: Bergeyella cardium QL-PH.</title>
        <authorList>
            <person name="Pan H."/>
            <person name="Sun E."/>
            <person name="Zhang Y."/>
        </authorList>
    </citation>
    <scope>NUCLEOTIDE SEQUENCE [LARGE SCALE GENOMIC DNA]</scope>
    <source>
        <strain evidence="3 4">HPQL</strain>
    </source>
</reference>
<keyword evidence="1" id="KW-0560">Oxidoreductase</keyword>
<dbReference type="KEGG" id="bcad:DBX24_06375"/>
<evidence type="ECO:0000313" key="4">
    <source>
        <dbReference type="Proteomes" id="UP000464318"/>
    </source>
</evidence>
<evidence type="ECO:0000313" key="3">
    <source>
        <dbReference type="EMBL" id="QHN65537.1"/>
    </source>
</evidence>
<dbReference type="GO" id="GO:0009055">
    <property type="term" value="F:electron transfer activity"/>
    <property type="evidence" value="ECO:0007669"/>
    <property type="project" value="TreeGrafter"/>
</dbReference>
<evidence type="ECO:0000256" key="1">
    <source>
        <dbReference type="ARBA" id="ARBA00023002"/>
    </source>
</evidence>
<dbReference type="Pfam" id="PF02525">
    <property type="entry name" value="Flavodoxin_2"/>
    <property type="match status" value="1"/>
</dbReference>
<organism evidence="3 4">
    <name type="scientific">Bergeyella cardium</name>
    <dbReference type="NCBI Taxonomy" id="1585976"/>
    <lineage>
        <taxon>Bacteria</taxon>
        <taxon>Pseudomonadati</taxon>
        <taxon>Bacteroidota</taxon>
        <taxon>Flavobacteriia</taxon>
        <taxon>Flavobacteriales</taxon>
        <taxon>Weeksellaceae</taxon>
        <taxon>Bergeyella</taxon>
    </lineage>
</organism>
<dbReference type="InterPro" id="IPR046980">
    <property type="entry name" value="KefG/KefF"/>
</dbReference>